<feature type="region of interest" description="Disordered" evidence="1">
    <location>
        <begin position="827"/>
        <end position="872"/>
    </location>
</feature>
<dbReference type="EMBL" id="JAACJN010000041">
    <property type="protein sequence ID" value="KAF5384754.1"/>
    <property type="molecule type" value="Genomic_DNA"/>
</dbReference>
<keyword evidence="2" id="KW-1133">Transmembrane helix</keyword>
<keyword evidence="2" id="KW-0472">Membrane</keyword>
<dbReference type="GO" id="GO:0000460">
    <property type="term" value="P:maturation of 5.8S rRNA"/>
    <property type="evidence" value="ECO:0007669"/>
    <property type="project" value="TreeGrafter"/>
</dbReference>
<dbReference type="PANTHER" id="PTHR15002:SF0">
    <property type="entry name" value="RIBOSOMAL BIOGENESIS PROTEIN LAS1L"/>
    <property type="match status" value="1"/>
</dbReference>
<evidence type="ECO:0000313" key="3">
    <source>
        <dbReference type="EMBL" id="KAF5384754.1"/>
    </source>
</evidence>
<comment type="caution">
    <text evidence="3">The sequence shown here is derived from an EMBL/GenBank/DDBJ whole genome shotgun (WGS) entry which is preliminary data.</text>
</comment>
<proteinExistence type="predicted"/>
<reference evidence="3 4" key="1">
    <citation type="journal article" date="2020" name="ISME J.">
        <title>Uncovering the hidden diversity of litter-decomposition mechanisms in mushroom-forming fungi.</title>
        <authorList>
            <person name="Floudas D."/>
            <person name="Bentzer J."/>
            <person name="Ahren D."/>
            <person name="Johansson T."/>
            <person name="Persson P."/>
            <person name="Tunlid A."/>
        </authorList>
    </citation>
    <scope>NUCLEOTIDE SEQUENCE [LARGE SCALE GENOMIC DNA]</scope>
    <source>
        <strain evidence="3 4">CBS 406.79</strain>
    </source>
</reference>
<feature type="compositionally biased region" description="Polar residues" evidence="1">
    <location>
        <begin position="932"/>
        <end position="953"/>
    </location>
</feature>
<gene>
    <name evidence="3" type="ORF">D9757_006262</name>
</gene>
<feature type="compositionally biased region" description="Polar residues" evidence="1">
    <location>
        <begin position="862"/>
        <end position="872"/>
    </location>
</feature>
<accession>A0A8H5HKA1</accession>
<dbReference type="OrthoDB" id="10263222at2759"/>
<evidence type="ECO:0008006" key="5">
    <source>
        <dbReference type="Google" id="ProtNLM"/>
    </source>
</evidence>
<keyword evidence="4" id="KW-1185">Reference proteome</keyword>
<dbReference type="PANTHER" id="PTHR15002">
    <property type="entry name" value="RIBOSOMAL BIOGENESIS PROTEIN LAS1L"/>
    <property type="match status" value="1"/>
</dbReference>
<dbReference type="Proteomes" id="UP000518752">
    <property type="component" value="Unassembled WGS sequence"/>
</dbReference>
<keyword evidence="2" id="KW-0812">Transmembrane</keyword>
<evidence type="ECO:0000256" key="1">
    <source>
        <dbReference type="SAM" id="MobiDB-lite"/>
    </source>
</evidence>
<dbReference type="GO" id="GO:0000470">
    <property type="term" value="P:maturation of LSU-rRNA"/>
    <property type="evidence" value="ECO:0007669"/>
    <property type="project" value="TreeGrafter"/>
</dbReference>
<dbReference type="GO" id="GO:0030687">
    <property type="term" value="C:preribosome, large subunit precursor"/>
    <property type="evidence" value="ECO:0007669"/>
    <property type="project" value="TreeGrafter"/>
</dbReference>
<feature type="compositionally biased region" description="Basic and acidic residues" evidence="1">
    <location>
        <begin position="974"/>
        <end position="983"/>
    </location>
</feature>
<dbReference type="AlphaFoldDB" id="A0A8H5HKA1"/>
<evidence type="ECO:0000256" key="2">
    <source>
        <dbReference type="SAM" id="Phobius"/>
    </source>
</evidence>
<dbReference type="GO" id="GO:0004519">
    <property type="term" value="F:endonuclease activity"/>
    <property type="evidence" value="ECO:0007669"/>
    <property type="project" value="InterPro"/>
</dbReference>
<sequence>MKLPRRVPWSSIAELDRVCAAIFADENDLDAKTFAINRLVAWKAITALPHAIESTLSILIVIVQDNYSTTPSLVLRQSYAAAIIRLVNGLVDPLQFGIYARSIAAIAAQLGLPPWLVELRHAATHEDLPTLELLREAARQSMSWLLHNYWLPTLDPSTAVQPETPPLRSIEPILKEYKNLLKLTTRDASLNKQYRQAKLVIFKDIEKWLAEATVAANVASRDLGWDHANQTDGAGGRREARERWALEMFSDGIIDKGGLVPLSKKKRVLPPDSFLPPQLSVQIWTPLLTNVQALHPEFPSVLINRALARLLTQTAGDSTYDATLSRWISWLIDKWDSDEEIRVEVVASLLMALGPGSEHSSGYVKKTLQALLSSLCAGSQNLSSAYTTLQPLEGTAYKNWNEDDMSIMNDRLNVLLSVVGAENEQSASEAVEGTRAVGVPGWKLLDCSSWKPCPMGVAGFTGSRLDRHRRERSFLLFRARFGIHLVLFPPLLPPPFAAMSSKFSLFQVLLSALVVSGFFGCVRADDTDFMQQSFSFQWQSFAVPVPTTTQCDTLNIQWSRGNNVGPNPVAPYYLSIYTSAYVFPFVVAAGSSLNFDFTVPFGPGTLFDSQGNTGGCQAIYTVIPNTTASSLSCSNNTLTFPLGPLDIETEVSGGGALSQYGWIPQCSDITVTPKNGTGASLFHLGLTHSRQIAPTLHPPSNITSSSASSMTWTVDLTWASPFFVGVLDSAGNSWAYGPLHSGQGTDSCMGSGSKGVSAGAVAGAGVGGIIVGLLAGSAAAFFFLRSRRRDQKRTYLGLDVSSPSGSPTTGVYGTAYRPPQVAGRLFGPTSLGRSSSDGTAYHVEPFMMPETGPRSPTHDRQQTSSSDPAGQSKSVYVVHHDGGRAPVTVYHDNGTEVVELPPRYLDGEASMVAVRGGGGGSSIRSPSDSRSEAANSATLTSGDGNSRPPTSDGQLPGFLEPQRKPQATHKKASSSRDQRPPPS</sequence>
<protein>
    <recommendedName>
        <fullName evidence="5">Las1-domain-containing protein</fullName>
    </recommendedName>
</protein>
<dbReference type="GO" id="GO:0090730">
    <property type="term" value="C:Las1 complex"/>
    <property type="evidence" value="ECO:0007669"/>
    <property type="project" value="InterPro"/>
</dbReference>
<evidence type="ECO:0000313" key="4">
    <source>
        <dbReference type="Proteomes" id="UP000518752"/>
    </source>
</evidence>
<feature type="transmembrane region" description="Helical" evidence="2">
    <location>
        <begin position="756"/>
        <end position="784"/>
    </location>
</feature>
<dbReference type="Pfam" id="PF04031">
    <property type="entry name" value="Las1"/>
    <property type="match status" value="1"/>
</dbReference>
<name>A0A8H5HKA1_9AGAR</name>
<dbReference type="InterPro" id="IPR007174">
    <property type="entry name" value="Las1"/>
</dbReference>
<feature type="region of interest" description="Disordered" evidence="1">
    <location>
        <begin position="915"/>
        <end position="983"/>
    </location>
</feature>
<organism evidence="3 4">
    <name type="scientific">Collybiopsis confluens</name>
    <dbReference type="NCBI Taxonomy" id="2823264"/>
    <lineage>
        <taxon>Eukaryota</taxon>
        <taxon>Fungi</taxon>
        <taxon>Dikarya</taxon>
        <taxon>Basidiomycota</taxon>
        <taxon>Agaricomycotina</taxon>
        <taxon>Agaricomycetes</taxon>
        <taxon>Agaricomycetidae</taxon>
        <taxon>Agaricales</taxon>
        <taxon>Marasmiineae</taxon>
        <taxon>Omphalotaceae</taxon>
        <taxon>Collybiopsis</taxon>
    </lineage>
</organism>